<dbReference type="UniPathway" id="UPA00344"/>
<dbReference type="SUPFAM" id="SSF63882">
    <property type="entry name" value="MoeA N-terminal region -like"/>
    <property type="match status" value="1"/>
</dbReference>
<evidence type="ECO:0000256" key="2">
    <source>
        <dbReference type="ARBA" id="ARBA00010763"/>
    </source>
</evidence>
<organism evidence="7 8">
    <name type="scientific">Nocardia nova SH22a</name>
    <dbReference type="NCBI Taxonomy" id="1415166"/>
    <lineage>
        <taxon>Bacteria</taxon>
        <taxon>Bacillati</taxon>
        <taxon>Actinomycetota</taxon>
        <taxon>Actinomycetes</taxon>
        <taxon>Mycobacteriales</taxon>
        <taxon>Nocardiaceae</taxon>
        <taxon>Nocardia</taxon>
    </lineage>
</organism>
<dbReference type="InterPro" id="IPR036135">
    <property type="entry name" value="MoeA_linker/N_sf"/>
</dbReference>
<dbReference type="PATRIC" id="fig|1415166.3.peg.6882"/>
<dbReference type="Proteomes" id="UP000019150">
    <property type="component" value="Chromosome"/>
</dbReference>
<dbReference type="InterPro" id="IPR036425">
    <property type="entry name" value="MoaB/Mog-like_dom_sf"/>
</dbReference>
<dbReference type="Gene3D" id="2.170.190.11">
    <property type="entry name" value="Molybdopterin biosynthesis moea protein, domain 3"/>
    <property type="match status" value="1"/>
</dbReference>
<comment type="pathway">
    <text evidence="5">Cofactor biosynthesis; molybdopterin biosynthesis.</text>
</comment>
<dbReference type="eggNOG" id="COG0303">
    <property type="taxonomic scope" value="Bacteria"/>
</dbReference>
<comment type="cofactor">
    <cofactor evidence="5">
        <name>Mg(2+)</name>
        <dbReference type="ChEBI" id="CHEBI:18420"/>
    </cofactor>
</comment>
<gene>
    <name evidence="7" type="ORF">NONO_c67000</name>
</gene>
<dbReference type="Gene3D" id="3.40.980.10">
    <property type="entry name" value="MoaB/Mog-like domain"/>
    <property type="match status" value="1"/>
</dbReference>
<dbReference type="GO" id="GO:0005829">
    <property type="term" value="C:cytosol"/>
    <property type="evidence" value="ECO:0007669"/>
    <property type="project" value="TreeGrafter"/>
</dbReference>
<feature type="domain" description="MoaB/Mog" evidence="6">
    <location>
        <begin position="186"/>
        <end position="323"/>
    </location>
</feature>
<evidence type="ECO:0000313" key="8">
    <source>
        <dbReference type="Proteomes" id="UP000019150"/>
    </source>
</evidence>
<proteinExistence type="inferred from homology"/>
<sequence length="398" mass="40831">MVPAGGAHRAGAASVQDLGAIISAEVAPLPVRRCTPREALGATLAAPVSAGTAMPRADTAAMDGYAVNGDGPLWLLRSEVRVAGRSGGRALVEDCAVRIATGATTPRGTTAVLRDEHVVHTRASGSAAIALAAEASFKDDTRRRGEYWSQGQELVAAGAAVSAAVVSVATSAESTQLAVRGPVLADVLLTGDEIRAEGPLESGQTRDSLSPVLPEFLRACDIGCKSVIHLGDDPELLRAWFCASRTSPLMVVVGGTGRGAADHLRGVLDELGARMIIDGVAMRPGGSQLLAVLPDGRVVLCLPGNPFAAIAAVLVTGPAIVDALTARTPRPRLQGRIAGRFTVDAHRTRVIAVRQLTGGVWQSMGSPRTPHLADLVAAQALALTVPVGGLADLIMLPC</sequence>
<keyword evidence="5" id="KW-0460">Magnesium</keyword>
<keyword evidence="8" id="KW-1185">Reference proteome</keyword>
<comment type="function">
    <text evidence="1 5">Catalyzes the insertion of molybdate into adenylated molybdopterin with the concomitant release of AMP.</text>
</comment>
<dbReference type="EMBL" id="CP006850">
    <property type="protein sequence ID" value="AHH21467.1"/>
    <property type="molecule type" value="Genomic_DNA"/>
</dbReference>
<name>W5TQE6_9NOCA</name>
<dbReference type="OrthoDB" id="3196725at2"/>
<dbReference type="PANTHER" id="PTHR10192:SF5">
    <property type="entry name" value="GEPHYRIN"/>
    <property type="match status" value="1"/>
</dbReference>
<dbReference type="STRING" id="1415166.NONO_c67000"/>
<dbReference type="InterPro" id="IPR038987">
    <property type="entry name" value="MoeA-like"/>
</dbReference>
<evidence type="ECO:0000313" key="7">
    <source>
        <dbReference type="EMBL" id="AHH21467.1"/>
    </source>
</evidence>
<dbReference type="Pfam" id="PF03453">
    <property type="entry name" value="MoeA_N"/>
    <property type="match status" value="1"/>
</dbReference>
<evidence type="ECO:0000256" key="4">
    <source>
        <dbReference type="ARBA" id="ARBA00047317"/>
    </source>
</evidence>
<protein>
    <recommendedName>
        <fullName evidence="5">Molybdopterin molybdenumtransferase</fullName>
        <ecNumber evidence="5">2.10.1.1</ecNumber>
    </recommendedName>
</protein>
<dbReference type="SMART" id="SM00852">
    <property type="entry name" value="MoCF_biosynth"/>
    <property type="match status" value="1"/>
</dbReference>
<keyword evidence="3 5" id="KW-0500">Molybdenum</keyword>
<dbReference type="HOGENOM" id="CLU_010186_1_1_11"/>
<comment type="similarity">
    <text evidence="2 5">Belongs to the MoeA family.</text>
</comment>
<dbReference type="GO" id="GO:0046872">
    <property type="term" value="F:metal ion binding"/>
    <property type="evidence" value="ECO:0007669"/>
    <property type="project" value="UniProtKB-UniRule"/>
</dbReference>
<dbReference type="AlphaFoldDB" id="W5TQE6"/>
<evidence type="ECO:0000259" key="6">
    <source>
        <dbReference type="SMART" id="SM00852"/>
    </source>
</evidence>
<dbReference type="InterPro" id="IPR001453">
    <property type="entry name" value="MoaB/Mog_dom"/>
</dbReference>
<keyword evidence="5" id="KW-0479">Metal-binding</keyword>
<keyword evidence="5" id="KW-0808">Transferase</keyword>
<dbReference type="RefSeq" id="WP_025352771.1">
    <property type="nucleotide sequence ID" value="NZ_CP006850.1"/>
</dbReference>
<dbReference type="Pfam" id="PF00994">
    <property type="entry name" value="MoCF_biosynth"/>
    <property type="match status" value="1"/>
</dbReference>
<dbReference type="PANTHER" id="PTHR10192">
    <property type="entry name" value="MOLYBDOPTERIN BIOSYNTHESIS PROTEIN"/>
    <property type="match status" value="1"/>
</dbReference>
<dbReference type="Gene3D" id="3.90.105.10">
    <property type="entry name" value="Molybdopterin biosynthesis moea protein, domain 2"/>
    <property type="match status" value="1"/>
</dbReference>
<keyword evidence="5" id="KW-0501">Molybdenum cofactor biosynthesis</keyword>
<evidence type="ECO:0000256" key="3">
    <source>
        <dbReference type="ARBA" id="ARBA00022505"/>
    </source>
</evidence>
<accession>W5TQE6</accession>
<dbReference type="InterPro" id="IPR005110">
    <property type="entry name" value="MoeA_linker/N"/>
</dbReference>
<dbReference type="GO" id="GO:0061599">
    <property type="term" value="F:molybdopterin molybdotransferase activity"/>
    <property type="evidence" value="ECO:0007669"/>
    <property type="project" value="UniProtKB-UniRule"/>
</dbReference>
<dbReference type="GO" id="GO:0006777">
    <property type="term" value="P:Mo-molybdopterin cofactor biosynthetic process"/>
    <property type="evidence" value="ECO:0007669"/>
    <property type="project" value="UniProtKB-UniRule"/>
</dbReference>
<comment type="catalytic activity">
    <reaction evidence="4">
        <text>adenylyl-molybdopterin + molybdate = Mo-molybdopterin + AMP + H(+)</text>
        <dbReference type="Rhea" id="RHEA:35047"/>
        <dbReference type="ChEBI" id="CHEBI:15378"/>
        <dbReference type="ChEBI" id="CHEBI:36264"/>
        <dbReference type="ChEBI" id="CHEBI:62727"/>
        <dbReference type="ChEBI" id="CHEBI:71302"/>
        <dbReference type="ChEBI" id="CHEBI:456215"/>
        <dbReference type="EC" id="2.10.1.1"/>
    </reaction>
</comment>
<evidence type="ECO:0000256" key="5">
    <source>
        <dbReference type="RuleBase" id="RU365090"/>
    </source>
</evidence>
<dbReference type="KEGG" id="nno:NONO_c67000"/>
<evidence type="ECO:0000256" key="1">
    <source>
        <dbReference type="ARBA" id="ARBA00002901"/>
    </source>
</evidence>
<dbReference type="EC" id="2.10.1.1" evidence="5"/>
<reference evidence="7 8" key="1">
    <citation type="journal article" date="2014" name="Appl. Environ. Microbiol.">
        <title>Insights into the Microbial Degradation of Rubber and Gutta-Percha by Analysis of the Complete Genome of Nocardia nova SH22a.</title>
        <authorList>
            <person name="Luo Q."/>
            <person name="Hiessl S."/>
            <person name="Poehlein A."/>
            <person name="Daniel R."/>
            <person name="Steinbuchel A."/>
        </authorList>
    </citation>
    <scope>NUCLEOTIDE SEQUENCE [LARGE SCALE GENOMIC DNA]</scope>
    <source>
        <strain evidence="7">SH22a</strain>
    </source>
</reference>
<dbReference type="SUPFAM" id="SSF53218">
    <property type="entry name" value="Molybdenum cofactor biosynthesis proteins"/>
    <property type="match status" value="1"/>
</dbReference>